<evidence type="ECO:0000313" key="2">
    <source>
        <dbReference type="Proteomes" id="UP000823775"/>
    </source>
</evidence>
<name>A0ABS8RUV0_DATST</name>
<sequence length="142" mass="16096">TMVELSLPPKGTFRYMQDVWRGTFLYSSLFEDKCSHVGDIITPRVSKWLLEEKELLVSHLEQGVMEELMARHPSDGLSMWHCGSHGESNRRQVCDRPSRGASCLGSIAPRVLVRAIDRRVCDGPSLPPLRHSVMQSSPFFQD</sequence>
<organism evidence="1 2">
    <name type="scientific">Datura stramonium</name>
    <name type="common">Jimsonweed</name>
    <name type="synonym">Common thornapple</name>
    <dbReference type="NCBI Taxonomy" id="4076"/>
    <lineage>
        <taxon>Eukaryota</taxon>
        <taxon>Viridiplantae</taxon>
        <taxon>Streptophyta</taxon>
        <taxon>Embryophyta</taxon>
        <taxon>Tracheophyta</taxon>
        <taxon>Spermatophyta</taxon>
        <taxon>Magnoliopsida</taxon>
        <taxon>eudicotyledons</taxon>
        <taxon>Gunneridae</taxon>
        <taxon>Pentapetalae</taxon>
        <taxon>asterids</taxon>
        <taxon>lamiids</taxon>
        <taxon>Solanales</taxon>
        <taxon>Solanaceae</taxon>
        <taxon>Solanoideae</taxon>
        <taxon>Datureae</taxon>
        <taxon>Datura</taxon>
    </lineage>
</organism>
<accession>A0ABS8RUV0</accession>
<comment type="caution">
    <text evidence="1">The sequence shown here is derived from an EMBL/GenBank/DDBJ whole genome shotgun (WGS) entry which is preliminary data.</text>
</comment>
<dbReference type="EMBL" id="JACEIK010000129">
    <property type="protein sequence ID" value="MCD7450382.1"/>
    <property type="molecule type" value="Genomic_DNA"/>
</dbReference>
<keyword evidence="2" id="KW-1185">Reference proteome</keyword>
<gene>
    <name evidence="1" type="ORF">HAX54_005725</name>
</gene>
<dbReference type="Proteomes" id="UP000823775">
    <property type="component" value="Unassembled WGS sequence"/>
</dbReference>
<evidence type="ECO:0000313" key="1">
    <source>
        <dbReference type="EMBL" id="MCD7450382.1"/>
    </source>
</evidence>
<feature type="non-terminal residue" evidence="1">
    <location>
        <position position="1"/>
    </location>
</feature>
<protein>
    <submittedName>
        <fullName evidence="1">Uncharacterized protein</fullName>
    </submittedName>
</protein>
<reference evidence="1 2" key="1">
    <citation type="journal article" date="2021" name="BMC Genomics">
        <title>Datura genome reveals duplications of psychoactive alkaloid biosynthetic genes and high mutation rate following tissue culture.</title>
        <authorList>
            <person name="Rajewski A."/>
            <person name="Carter-House D."/>
            <person name="Stajich J."/>
            <person name="Litt A."/>
        </authorList>
    </citation>
    <scope>NUCLEOTIDE SEQUENCE [LARGE SCALE GENOMIC DNA]</scope>
    <source>
        <strain evidence="1">AR-01</strain>
    </source>
</reference>
<proteinExistence type="predicted"/>